<keyword evidence="2" id="KW-1185">Reference proteome</keyword>
<dbReference type="EMBL" id="CP108110">
    <property type="protein sequence ID" value="WUQ88581.1"/>
    <property type="molecule type" value="Genomic_DNA"/>
</dbReference>
<organism evidence="1 2">
    <name type="scientific">Kitasatospora purpeofusca</name>
    <dbReference type="NCBI Taxonomy" id="67352"/>
    <lineage>
        <taxon>Bacteria</taxon>
        <taxon>Bacillati</taxon>
        <taxon>Actinomycetota</taxon>
        <taxon>Actinomycetes</taxon>
        <taxon>Kitasatosporales</taxon>
        <taxon>Streptomycetaceae</taxon>
        <taxon>Kitasatospora</taxon>
    </lineage>
</organism>
<gene>
    <name evidence="1" type="ORF">OHA16_39670</name>
</gene>
<sequence>MPVLAAAAELITPQLKDPAPATRSAAEAVHAHLLAAIDGATRGR</sequence>
<evidence type="ECO:0000313" key="1">
    <source>
        <dbReference type="EMBL" id="WUQ88581.1"/>
    </source>
</evidence>
<reference evidence="1" key="1">
    <citation type="submission" date="2022-10" db="EMBL/GenBank/DDBJ databases">
        <title>The complete genomes of actinobacterial strains from the NBC collection.</title>
        <authorList>
            <person name="Joergensen T.S."/>
            <person name="Alvarez Arevalo M."/>
            <person name="Sterndorff E.B."/>
            <person name="Faurdal D."/>
            <person name="Vuksanovic O."/>
            <person name="Mourched A.-S."/>
            <person name="Charusanti P."/>
            <person name="Shaw S."/>
            <person name="Blin K."/>
            <person name="Weber T."/>
        </authorList>
    </citation>
    <scope>NUCLEOTIDE SEQUENCE</scope>
    <source>
        <strain evidence="1">NBC_00222</strain>
    </source>
</reference>
<evidence type="ECO:0000313" key="2">
    <source>
        <dbReference type="Proteomes" id="UP001432222"/>
    </source>
</evidence>
<name>A0ABZ1UC06_9ACTN</name>
<proteinExistence type="predicted"/>
<accession>A0ABZ1UC06</accession>
<evidence type="ECO:0008006" key="3">
    <source>
        <dbReference type="Google" id="ProtNLM"/>
    </source>
</evidence>
<dbReference type="RefSeq" id="WP_328959127.1">
    <property type="nucleotide sequence ID" value="NZ_CP108110.1"/>
</dbReference>
<protein>
    <recommendedName>
        <fullName evidence="3">TetR family transcriptional regulator</fullName>
    </recommendedName>
</protein>
<dbReference type="Proteomes" id="UP001432222">
    <property type="component" value="Chromosome"/>
</dbReference>